<dbReference type="STRING" id="857087.Metme_0107"/>
<evidence type="ECO:0000313" key="2">
    <source>
        <dbReference type="EMBL" id="AEF98557.1"/>
    </source>
</evidence>
<proteinExistence type="predicted"/>
<protein>
    <submittedName>
        <fullName evidence="2">Uncharacterized protein</fullName>
    </submittedName>
</protein>
<feature type="transmembrane region" description="Helical" evidence="1">
    <location>
        <begin position="41"/>
        <end position="63"/>
    </location>
</feature>
<evidence type="ECO:0000256" key="1">
    <source>
        <dbReference type="SAM" id="Phobius"/>
    </source>
</evidence>
<gene>
    <name evidence="2" type="ordered locus">Metme_0107</name>
</gene>
<dbReference type="KEGG" id="mmt:Metme_0107"/>
<accession>F9ZXX8</accession>
<reference evidence="3" key="3">
    <citation type="submission" date="2011-05" db="EMBL/GenBank/DDBJ databases">
        <title>Complete sequence of Methylomonas methanica MC09.</title>
        <authorList>
            <consortium name="US DOE Joint Genome Institute"/>
            <person name="Lucas S."/>
            <person name="Han J."/>
            <person name="Lapidus A."/>
            <person name="Cheng J.-F."/>
            <person name="Goodwin L."/>
            <person name="Pitluck S."/>
            <person name="Peters L."/>
            <person name="Mikhailova N."/>
            <person name="Teshima H."/>
            <person name="Han C."/>
            <person name="Tapia R."/>
            <person name="Land M."/>
            <person name="Hauser L."/>
            <person name="Kyrpides N."/>
            <person name="Ivanova N."/>
            <person name="Pagani I."/>
            <person name="Stein L."/>
            <person name="Woyke T."/>
        </authorList>
    </citation>
    <scope>NUCLEOTIDE SEQUENCE [LARGE SCALE GENOMIC DNA]</scope>
    <source>
        <strain evidence="3">MC09</strain>
    </source>
</reference>
<dbReference type="AlphaFoldDB" id="F9ZXX8"/>
<organism evidence="2 3">
    <name type="scientific">Methylomonas methanica (strain DSM 25384 / MC09)</name>
    <dbReference type="NCBI Taxonomy" id="857087"/>
    <lineage>
        <taxon>Bacteria</taxon>
        <taxon>Pseudomonadati</taxon>
        <taxon>Pseudomonadota</taxon>
        <taxon>Gammaproteobacteria</taxon>
        <taxon>Methylococcales</taxon>
        <taxon>Methylococcaceae</taxon>
        <taxon>Methylomonas</taxon>
    </lineage>
</organism>
<keyword evidence="1" id="KW-0472">Membrane</keyword>
<reference evidence="2 3" key="1">
    <citation type="journal article" date="2011" name="J. Bacteriol.">
        <title>Complete Genome Sequence of the Aerobic Marine Methanotroph Methylomonas methanica MC09.</title>
        <authorList>
            <person name="Boden R."/>
            <person name="Cunliffe M."/>
            <person name="Scanlan J."/>
            <person name="Moussard H."/>
            <person name="Kits K.D."/>
            <person name="Klotz M.G."/>
            <person name="Jetten M.S."/>
            <person name="Vuilleumier S."/>
            <person name="Han J."/>
            <person name="Peters L."/>
            <person name="Mikhailova N."/>
            <person name="Teshima H."/>
            <person name="Tapia R."/>
            <person name="Kyrpides N."/>
            <person name="Ivanova N."/>
            <person name="Pagani I."/>
            <person name="Cheng J.F."/>
            <person name="Goodwin L."/>
            <person name="Han C."/>
            <person name="Hauser L."/>
            <person name="Land M.L."/>
            <person name="Lapidus A."/>
            <person name="Lucas S."/>
            <person name="Pitluck S."/>
            <person name="Woyke T."/>
            <person name="Stein L."/>
            <person name="Murrell J.C."/>
        </authorList>
    </citation>
    <scope>NUCLEOTIDE SEQUENCE [LARGE SCALE GENOMIC DNA]</scope>
    <source>
        <strain evidence="2 3">MC09</strain>
    </source>
</reference>
<evidence type="ECO:0000313" key="3">
    <source>
        <dbReference type="Proteomes" id="UP000008888"/>
    </source>
</evidence>
<reference key="2">
    <citation type="submission" date="2011-05" db="EMBL/GenBank/DDBJ databases">
        <title>Complete genome sequence of the aerobic marine methanotroph Methylomonas methanica MC09.</title>
        <authorList>
            <person name="Boden R."/>
            <person name="Cunliffe M."/>
            <person name="Scanlan J."/>
            <person name="Moussard H."/>
            <person name="Kits K.D."/>
            <person name="Klotz M."/>
            <person name="Jetten M."/>
            <person name="Vuilleumier S."/>
            <person name="Han J."/>
            <person name="Peters L."/>
            <person name="Mikhailova N."/>
            <person name="Teshima H."/>
            <person name="Tapia R."/>
            <person name="Kyrpides N."/>
            <person name="Ivanova N."/>
            <person name="Pagani I."/>
            <person name="Cheng J.-F."/>
            <person name="Goodwin L."/>
            <person name="Han C."/>
            <person name="Hauser L."/>
            <person name="Land M."/>
            <person name="Lapidus A."/>
            <person name="Lucas S."/>
            <person name="Pitluck S."/>
            <person name="Woyke T."/>
            <person name="Stein L.Y."/>
            <person name="Murrell C."/>
        </authorList>
    </citation>
    <scope>NUCLEOTIDE SEQUENCE</scope>
    <source>
        <strain>MC09</strain>
    </source>
</reference>
<name>F9ZXX8_METMM</name>
<keyword evidence="3" id="KW-1185">Reference proteome</keyword>
<dbReference type="EMBL" id="CP002738">
    <property type="protein sequence ID" value="AEF98557.1"/>
    <property type="molecule type" value="Genomic_DNA"/>
</dbReference>
<keyword evidence="1" id="KW-1133">Transmembrane helix</keyword>
<sequence length="119" mass="13823">MMEIKVVTHYFLEKSIDSGPFLNFFFLMENIRKRVFGPVKLYLFDIIWFAINAHLFVAGYTLILRSAAALKLMLYLYARVTTRDQIPTPGHETFKRAGCKAECPKIRFVTSNSRQTLPK</sequence>
<dbReference type="HOGENOM" id="CLU_2058620_0_0_6"/>
<keyword evidence="1" id="KW-0812">Transmembrane</keyword>
<dbReference type="Proteomes" id="UP000008888">
    <property type="component" value="Chromosome"/>
</dbReference>